<comment type="caution">
    <text evidence="1">The sequence shown here is derived from an EMBL/GenBank/DDBJ whole genome shotgun (WGS) entry which is preliminary data.</text>
</comment>
<reference evidence="1 2" key="1">
    <citation type="journal article" date="2019" name="Genome Biol. Evol.">
        <title>The Rhododendron genome and chromosomal organization provide insight into shared whole-genome duplications across the heath family (Ericaceae).</title>
        <authorList>
            <person name="Soza V.L."/>
            <person name="Lindsley D."/>
            <person name="Waalkes A."/>
            <person name="Ramage E."/>
            <person name="Patwardhan R.P."/>
            <person name="Burton J.N."/>
            <person name="Adey A."/>
            <person name="Kumar A."/>
            <person name="Qiu R."/>
            <person name="Shendure J."/>
            <person name="Hall B."/>
        </authorList>
    </citation>
    <scope>NUCLEOTIDE SEQUENCE [LARGE SCALE GENOMIC DNA]</scope>
    <source>
        <strain evidence="1">RSF 1966-606</strain>
    </source>
</reference>
<name>A0A6A4KPF5_9ERIC</name>
<keyword evidence="2" id="KW-1185">Reference proteome</keyword>
<dbReference type="OrthoDB" id="10258877at2759"/>
<feature type="non-terminal residue" evidence="1">
    <location>
        <position position="1"/>
    </location>
</feature>
<sequence>MVQSFNPTETFLRHTRLPPSYYSGAQSLSTLLRPKKTFWKNSSDCSFKERKEIYSHYDRKSLKAKILATCPDAFPDDSTIEAFDQRPDLEMPH</sequence>
<protein>
    <submittedName>
        <fullName evidence="1">Uncharacterized protein</fullName>
    </submittedName>
</protein>
<accession>A0A6A4KPF5</accession>
<dbReference type="AlphaFoldDB" id="A0A6A4KPF5"/>
<dbReference type="Proteomes" id="UP000428333">
    <property type="component" value="Linkage Group LG12"/>
</dbReference>
<organism evidence="1 2">
    <name type="scientific">Rhododendron williamsianum</name>
    <dbReference type="NCBI Taxonomy" id="262921"/>
    <lineage>
        <taxon>Eukaryota</taxon>
        <taxon>Viridiplantae</taxon>
        <taxon>Streptophyta</taxon>
        <taxon>Embryophyta</taxon>
        <taxon>Tracheophyta</taxon>
        <taxon>Spermatophyta</taxon>
        <taxon>Magnoliopsida</taxon>
        <taxon>eudicotyledons</taxon>
        <taxon>Gunneridae</taxon>
        <taxon>Pentapetalae</taxon>
        <taxon>asterids</taxon>
        <taxon>Ericales</taxon>
        <taxon>Ericaceae</taxon>
        <taxon>Ericoideae</taxon>
        <taxon>Rhodoreae</taxon>
        <taxon>Rhododendron</taxon>
    </lineage>
</organism>
<evidence type="ECO:0000313" key="1">
    <source>
        <dbReference type="EMBL" id="KAE9447595.1"/>
    </source>
</evidence>
<dbReference type="EMBL" id="QEFC01003502">
    <property type="protein sequence ID" value="KAE9447595.1"/>
    <property type="molecule type" value="Genomic_DNA"/>
</dbReference>
<proteinExistence type="predicted"/>
<evidence type="ECO:0000313" key="2">
    <source>
        <dbReference type="Proteomes" id="UP000428333"/>
    </source>
</evidence>
<gene>
    <name evidence="1" type="ORF">C3L33_20507</name>
</gene>